<name>A0ACC3STX5_LIPKO</name>
<dbReference type="EMBL" id="MU971502">
    <property type="protein sequence ID" value="KAK9234202.1"/>
    <property type="molecule type" value="Genomic_DNA"/>
</dbReference>
<keyword evidence="2" id="KW-1185">Reference proteome</keyword>
<reference evidence="2" key="1">
    <citation type="journal article" date="2024" name="Front. Bioeng. Biotechnol.">
        <title>Genome-scale model development and genomic sequencing of the oleaginous clade Lipomyces.</title>
        <authorList>
            <person name="Czajka J.J."/>
            <person name="Han Y."/>
            <person name="Kim J."/>
            <person name="Mondo S.J."/>
            <person name="Hofstad B.A."/>
            <person name="Robles A."/>
            <person name="Haridas S."/>
            <person name="Riley R."/>
            <person name="LaButti K."/>
            <person name="Pangilinan J."/>
            <person name="Andreopoulos W."/>
            <person name="Lipzen A."/>
            <person name="Yan J."/>
            <person name="Wang M."/>
            <person name="Ng V."/>
            <person name="Grigoriev I.V."/>
            <person name="Spatafora J.W."/>
            <person name="Magnuson J.K."/>
            <person name="Baker S.E."/>
            <person name="Pomraning K.R."/>
        </authorList>
    </citation>
    <scope>NUCLEOTIDE SEQUENCE [LARGE SCALE GENOMIC DNA]</scope>
    <source>
        <strain evidence="2">CBS 7786</strain>
    </source>
</reference>
<protein>
    <submittedName>
        <fullName evidence="1">Uncharacterized protein</fullName>
    </submittedName>
</protein>
<accession>A0ACC3STX5</accession>
<evidence type="ECO:0000313" key="1">
    <source>
        <dbReference type="EMBL" id="KAK9234202.1"/>
    </source>
</evidence>
<sequence length="236" mass="26270">MAELCLGTSVPTHYARDLRNVYSNTRPGYSFLSEPENNLPAQYLWDALLRSPDLRAKYFHGHSVIASRAHEYLRSSTRLLEGLFLLMHLTYGSPARMTEINTWKHTIPSEHILSHEGAYFSGVVQQNHIAHRDGAGYRPSCTGAARSPFPELLDLHTATGKLLTGALYKAEKEPDPVCVPAVSFLWQQGKVWSRATTSHIRATDGGVEDLTFRRFSARIAPGIGGIPRPACWSRQG</sequence>
<organism evidence="1 2">
    <name type="scientific">Lipomyces kononenkoae</name>
    <name type="common">Yeast</name>
    <dbReference type="NCBI Taxonomy" id="34357"/>
    <lineage>
        <taxon>Eukaryota</taxon>
        <taxon>Fungi</taxon>
        <taxon>Dikarya</taxon>
        <taxon>Ascomycota</taxon>
        <taxon>Saccharomycotina</taxon>
        <taxon>Lipomycetes</taxon>
        <taxon>Lipomycetales</taxon>
        <taxon>Lipomycetaceae</taxon>
        <taxon>Lipomyces</taxon>
    </lineage>
</organism>
<gene>
    <name evidence="1" type="ORF">V1525DRAFT_74390</name>
</gene>
<evidence type="ECO:0000313" key="2">
    <source>
        <dbReference type="Proteomes" id="UP001433508"/>
    </source>
</evidence>
<dbReference type="Proteomes" id="UP001433508">
    <property type="component" value="Unassembled WGS sequence"/>
</dbReference>
<proteinExistence type="predicted"/>
<comment type="caution">
    <text evidence="1">The sequence shown here is derived from an EMBL/GenBank/DDBJ whole genome shotgun (WGS) entry which is preliminary data.</text>
</comment>